<dbReference type="InterPro" id="IPR015422">
    <property type="entry name" value="PyrdxlP-dep_Trfase_small"/>
</dbReference>
<keyword evidence="3" id="KW-0596">Phosphopantetheine</keyword>
<evidence type="ECO:0000256" key="1">
    <source>
        <dbReference type="ARBA" id="ARBA00001933"/>
    </source>
</evidence>
<feature type="compositionally biased region" description="Low complexity" evidence="6">
    <location>
        <begin position="1017"/>
        <end position="1026"/>
    </location>
</feature>
<keyword evidence="9" id="KW-1185">Reference proteome</keyword>
<dbReference type="InterPro" id="IPR036661">
    <property type="entry name" value="Luciferase-like_sf"/>
</dbReference>
<dbReference type="Gene3D" id="3.90.1150.10">
    <property type="entry name" value="Aspartate Aminotransferase, domain 1"/>
    <property type="match status" value="1"/>
</dbReference>
<feature type="domain" description="Carrier" evidence="7">
    <location>
        <begin position="106"/>
        <end position="181"/>
    </location>
</feature>
<evidence type="ECO:0000256" key="3">
    <source>
        <dbReference type="ARBA" id="ARBA00022450"/>
    </source>
</evidence>
<dbReference type="RefSeq" id="WP_089002531.1">
    <property type="nucleotide sequence ID" value="NZ_LT607733.1"/>
</dbReference>
<dbReference type="Gene3D" id="3.40.640.10">
    <property type="entry name" value="Type I PLP-dependent aspartate aminotransferase-like (Major domain)"/>
    <property type="match status" value="1"/>
</dbReference>
<dbReference type="InterPro" id="IPR020806">
    <property type="entry name" value="PKS_PP-bd"/>
</dbReference>
<feature type="domain" description="Carrier" evidence="7">
    <location>
        <begin position="1"/>
        <end position="76"/>
    </location>
</feature>
<dbReference type="NCBIfam" id="TIGR04020">
    <property type="entry name" value="seco_metab_LLM"/>
    <property type="match status" value="1"/>
</dbReference>
<dbReference type="EMBL" id="LT607733">
    <property type="protein sequence ID" value="SCG19001.1"/>
    <property type="molecule type" value="Genomic_DNA"/>
</dbReference>
<dbReference type="PROSITE" id="PS50075">
    <property type="entry name" value="CARRIER"/>
    <property type="match status" value="3"/>
</dbReference>
<dbReference type="GO" id="GO:0030170">
    <property type="term" value="F:pyridoxal phosphate binding"/>
    <property type="evidence" value="ECO:0007669"/>
    <property type="project" value="InterPro"/>
</dbReference>
<dbReference type="Gene3D" id="3.30.559.10">
    <property type="entry name" value="Chloramphenicol acetyltransferase-like domain"/>
    <property type="match status" value="1"/>
</dbReference>
<dbReference type="Proteomes" id="UP000198251">
    <property type="component" value="Chromosome I"/>
</dbReference>
<dbReference type="InterPro" id="IPR006162">
    <property type="entry name" value="Ppantetheine_attach_site"/>
</dbReference>
<dbReference type="InterPro" id="IPR036736">
    <property type="entry name" value="ACP-like_sf"/>
</dbReference>
<dbReference type="GO" id="GO:0008483">
    <property type="term" value="F:transaminase activity"/>
    <property type="evidence" value="ECO:0007669"/>
    <property type="project" value="InterPro"/>
</dbReference>
<sequence>MLTEDAVAGLVEQLLELDPGSVDRSVPLLDLGADSLVLVELSREVKSRFGVDVSVQQLLEDVVTVRAVGRWVSESVVRGGGGVVVSQPVVVSGESAVVPVSGGGAGDVEGAVAGLVEQLLELDPGSVDRSVPLLDLGADSLVLVELSREVKSRFGVDVSVQQLLEDVVTVRAVGRWVSESVVRGGGGVVVSQPVVVSGEPSATPAARGGAGEIQAAPAVERPGHQRDRGATYAAATVASRALSQRSQGHLCNNRKIAQREHEERAASYPIWIDRSSGAHVWDVDGRKLIDLTMGYGAHLFGHNPDFVREAVERQIERGLHIGAEVAETAQVAQLLCELTQMDRVNFCVTGTEAVFTAMRLARAYTGRSLVVLLQGAYHGHSDSTLFSPRPGRRRDHLATPSFPGVSPGAAEDVRVLPVSEQYLTAFMAAHGEEVAAVVMEPRLNQSPGVDLGSLARAARSLTEKAGALLVFDEVLTGFRFHVRGFQEIYGVRADLATYGKTLAAGLPMAAVAGRADIMDLIDGGPWTDEVRADPDRLSFTGGTYAKHPLSVAAAGAVLRQLAREGDGVLAELNAAGEDLREAIARVLEDSGVGVRVLGTGSFFRFVPAASTSFAYGGKAFHEFRRMMIAEGVLVPETGNCFLSPAHTAGVRRAVLDAVAGATQRLARGGDAEVAPESGRSPSVSLALFGFAANGENDIYSRLLDLVEVAEAEGLENVWLPERHFDDFAGFSPNPAVLGAMVAMRTSRIGIRAGSSVLPLHSAMSVAEDWAMVDVASGGRVGLGVASGWMKRDFVLSDGTHADRRELFRTRVAQLERLWRGEALAIEGGSGERTEVRLHPRPLSELRLWQACVGSPDSFYEAGRAGRGVLTNLIQQDLAQLTGNLERYRQGRRDGGLPPDGGDVTVLLHAAVSTDEAAEQRNMEALERYMFATFRSTHDNPELVSVGTWAPRMKAAASRLRDGLSLVGPEEEWSKLTAALARLGVTDIACLVDFLPPGQAWNDTMRALGRLSERLASTTTEVASTAEQPTEPAEKIDAVPGESGGDRTEPRPVHQPDAGVAHRADEVKPVDSAARDPFPVSISRAAREIWAACQISAETREAYVIDRTFLISPAVDLDRLRRAYLDTIEAQPAYRLRVNTDGVDGWVEPFGEAHRRSWQLIDGVAQSVADFAAAIRVRSSAEPLDPVARCGVRLTCQRSGTGVFVNLRASHVVLDGMRFAELLDSVAARYQGRPVQALAIPPVAEFDRESRERDRAHWTRWVNALPDEAFETGFDARTLDRRGYRLSGRLASDLRAGLASYARSERSTSFAEALRAAAEIIDETLGRHHLYAFPAKPSVVEYGSCAVLAPFWLGPVAGDDPRPSVKGAVMSGVEHGSLTFRQVFNDVTRRVQTPTVTVSWDNLEAFALGGHQVDEVSMPTDVVRFPLAVTFTQRPGGDVELSIDAARAFLPQDRGELLLARLIRGLEERFVPTAEPEAATAGDERGREDAGVDRAERVSAQALARLVRGLAAPLGDPGAAEARLDGRVRPLDLVVTKARASARVLAEEEPGSLDAEAVVIDIDTAFDATVALLVTGMVGLAGRVREAGASGRLVIVGTGRSGGGSDGDRTVFALSRWAMVGAEEGLALSPSSAEDLDAALSHVLRSVRADQGAEVMAALRALVDEYVGEVDPDHDGDGRRPAGAEIHGYVPELVRGIWKRVLDGSVEFGDEDDFFDLGGDSVDAIRIMAILNQELRTELDVALIFDNPTVSQLSRTVTARI</sequence>
<keyword evidence="4" id="KW-0597">Phosphoprotein</keyword>
<dbReference type="InterPro" id="IPR015421">
    <property type="entry name" value="PyrdxlP-dep_Trfase_major"/>
</dbReference>
<dbReference type="InterPro" id="IPR024011">
    <property type="entry name" value="Biosynth_lucif-like_mOase_dom"/>
</dbReference>
<name>A0A1C5GGP8_MICEH</name>
<feature type="region of interest" description="Disordered" evidence="6">
    <location>
        <begin position="1017"/>
        <end position="1065"/>
    </location>
</feature>
<keyword evidence="5" id="KW-0663">Pyridoxal phosphate</keyword>
<dbReference type="PANTHER" id="PTHR43713">
    <property type="entry name" value="GLUTAMATE-1-SEMIALDEHYDE 2,1-AMINOMUTASE"/>
    <property type="match status" value="1"/>
</dbReference>
<evidence type="ECO:0000256" key="6">
    <source>
        <dbReference type="SAM" id="MobiDB-lite"/>
    </source>
</evidence>
<dbReference type="InterPro" id="IPR049704">
    <property type="entry name" value="Aminotrans_3_PPA_site"/>
</dbReference>
<dbReference type="GO" id="GO:0004497">
    <property type="term" value="F:monooxygenase activity"/>
    <property type="evidence" value="ECO:0007669"/>
    <property type="project" value="UniProtKB-KW"/>
</dbReference>
<dbReference type="InterPro" id="IPR005814">
    <property type="entry name" value="Aminotrans_3"/>
</dbReference>
<dbReference type="PROSITE" id="PS00012">
    <property type="entry name" value="PHOSPHOPANTETHEINE"/>
    <property type="match status" value="2"/>
</dbReference>
<dbReference type="InterPro" id="IPR009081">
    <property type="entry name" value="PP-bd_ACP"/>
</dbReference>
<dbReference type="SUPFAM" id="SSF52777">
    <property type="entry name" value="CoA-dependent acyltransferases"/>
    <property type="match status" value="2"/>
</dbReference>
<evidence type="ECO:0000256" key="4">
    <source>
        <dbReference type="ARBA" id="ARBA00022553"/>
    </source>
</evidence>
<proteinExistence type="predicted"/>
<feature type="compositionally biased region" description="Basic and acidic residues" evidence="6">
    <location>
        <begin position="1043"/>
        <end position="1065"/>
    </location>
</feature>
<reference evidence="8 9" key="1">
    <citation type="submission" date="2016-06" db="EMBL/GenBank/DDBJ databases">
        <authorList>
            <person name="Kjaerup R.B."/>
            <person name="Dalgaard T.S."/>
            <person name="Juul-Madsen H.R."/>
        </authorList>
    </citation>
    <scope>NUCLEOTIDE SEQUENCE [LARGE SCALE GENOMIC DNA]</scope>
    <source>
        <strain evidence="8 9">DSM 43913</strain>
    </source>
</reference>
<keyword evidence="8" id="KW-0503">Monooxygenase</keyword>
<dbReference type="Pfam" id="PF00296">
    <property type="entry name" value="Bac_luciferase"/>
    <property type="match status" value="1"/>
</dbReference>
<dbReference type="InterPro" id="IPR015424">
    <property type="entry name" value="PyrdxlP-dep_Trfase"/>
</dbReference>
<evidence type="ECO:0000313" key="9">
    <source>
        <dbReference type="Proteomes" id="UP000198251"/>
    </source>
</evidence>
<dbReference type="SUPFAM" id="SSF47336">
    <property type="entry name" value="ACP-like"/>
    <property type="match status" value="3"/>
</dbReference>
<dbReference type="InterPro" id="IPR023213">
    <property type="entry name" value="CAT-like_dom_sf"/>
</dbReference>
<feature type="domain" description="Carrier" evidence="7">
    <location>
        <begin position="1684"/>
        <end position="1760"/>
    </location>
</feature>
<dbReference type="Gene3D" id="3.20.20.30">
    <property type="entry name" value="Luciferase-like domain"/>
    <property type="match status" value="1"/>
</dbReference>
<evidence type="ECO:0000256" key="2">
    <source>
        <dbReference type="ARBA" id="ARBA00001957"/>
    </source>
</evidence>
<dbReference type="GO" id="GO:0016705">
    <property type="term" value="F:oxidoreductase activity, acting on paired donors, with incorporation or reduction of molecular oxygen"/>
    <property type="evidence" value="ECO:0007669"/>
    <property type="project" value="InterPro"/>
</dbReference>
<gene>
    <name evidence="8" type="ORF">GA0070610_5359</name>
</gene>
<comment type="cofactor">
    <cofactor evidence="1">
        <name>pyridoxal 5'-phosphate</name>
        <dbReference type="ChEBI" id="CHEBI:597326"/>
    </cofactor>
</comment>
<accession>A0A1C5GGP8</accession>
<dbReference type="Pfam" id="PF00550">
    <property type="entry name" value="PP-binding"/>
    <property type="match status" value="3"/>
</dbReference>
<dbReference type="SUPFAM" id="SSF51679">
    <property type="entry name" value="Bacterial luciferase-like"/>
    <property type="match status" value="1"/>
</dbReference>
<dbReference type="Pfam" id="PF00202">
    <property type="entry name" value="Aminotran_3"/>
    <property type="match status" value="1"/>
</dbReference>
<keyword evidence="8" id="KW-0560">Oxidoreductase</keyword>
<dbReference type="Gene3D" id="1.10.1200.10">
    <property type="entry name" value="ACP-like"/>
    <property type="match status" value="3"/>
</dbReference>
<protein>
    <submittedName>
        <fullName evidence="8">Natural product biosynthesis luciferase-like monooxygenase domain-containing protein</fullName>
    </submittedName>
</protein>
<dbReference type="PANTHER" id="PTHR43713:SF3">
    <property type="entry name" value="GLUTAMATE-1-SEMIALDEHYDE 2,1-AMINOMUTASE 1, CHLOROPLASTIC-RELATED"/>
    <property type="match status" value="1"/>
</dbReference>
<evidence type="ECO:0000259" key="7">
    <source>
        <dbReference type="PROSITE" id="PS50075"/>
    </source>
</evidence>
<dbReference type="SUPFAM" id="SSF53383">
    <property type="entry name" value="PLP-dependent transferases"/>
    <property type="match status" value="1"/>
</dbReference>
<dbReference type="InterPro" id="IPR011251">
    <property type="entry name" value="Luciferase-like_dom"/>
</dbReference>
<dbReference type="PROSITE" id="PS00600">
    <property type="entry name" value="AA_TRANSFER_CLASS_3"/>
    <property type="match status" value="1"/>
</dbReference>
<comment type="cofactor">
    <cofactor evidence="2">
        <name>pantetheine 4'-phosphate</name>
        <dbReference type="ChEBI" id="CHEBI:47942"/>
    </cofactor>
</comment>
<dbReference type="GO" id="GO:0031177">
    <property type="term" value="F:phosphopantetheine binding"/>
    <property type="evidence" value="ECO:0007669"/>
    <property type="project" value="InterPro"/>
</dbReference>
<evidence type="ECO:0000256" key="5">
    <source>
        <dbReference type="ARBA" id="ARBA00022898"/>
    </source>
</evidence>
<organism evidence="8 9">
    <name type="scientific">Micromonospora echinofusca</name>
    <dbReference type="NCBI Taxonomy" id="47858"/>
    <lineage>
        <taxon>Bacteria</taxon>
        <taxon>Bacillati</taxon>
        <taxon>Actinomycetota</taxon>
        <taxon>Actinomycetes</taxon>
        <taxon>Micromonosporales</taxon>
        <taxon>Micromonosporaceae</taxon>
        <taxon>Micromonospora</taxon>
    </lineage>
</organism>
<evidence type="ECO:0000313" key="8">
    <source>
        <dbReference type="EMBL" id="SCG19001.1"/>
    </source>
</evidence>
<dbReference type="GeneID" id="95805021"/>
<dbReference type="SMART" id="SM00823">
    <property type="entry name" value="PKS_PP"/>
    <property type="match status" value="3"/>
</dbReference>